<accession>A0A813HPK8</accession>
<organism evidence="1 2">
    <name type="scientific">Polarella glacialis</name>
    <name type="common">Dinoflagellate</name>
    <dbReference type="NCBI Taxonomy" id="89957"/>
    <lineage>
        <taxon>Eukaryota</taxon>
        <taxon>Sar</taxon>
        <taxon>Alveolata</taxon>
        <taxon>Dinophyceae</taxon>
        <taxon>Suessiales</taxon>
        <taxon>Suessiaceae</taxon>
        <taxon>Polarella</taxon>
    </lineage>
</organism>
<dbReference type="EMBL" id="CAJNNV010032231">
    <property type="protein sequence ID" value="CAE8639348.1"/>
    <property type="molecule type" value="Genomic_DNA"/>
</dbReference>
<sequence>MDYHSSLKQRHFSCPAEVAKAYAQGGRLDDRFFRDLSETWASTAVRKMVPRAGFGASGCQQMTLRCLWCCCCCCCCWFGTVGIVDVVVLPPEMKADNYSDM</sequence>
<evidence type="ECO:0000313" key="1">
    <source>
        <dbReference type="EMBL" id="CAE8639348.1"/>
    </source>
</evidence>
<proteinExistence type="predicted"/>
<reference evidence="1" key="1">
    <citation type="submission" date="2021-02" db="EMBL/GenBank/DDBJ databases">
        <authorList>
            <person name="Dougan E. K."/>
            <person name="Rhodes N."/>
            <person name="Thang M."/>
            <person name="Chan C."/>
        </authorList>
    </citation>
    <scope>NUCLEOTIDE SEQUENCE</scope>
</reference>
<keyword evidence="2" id="KW-1185">Reference proteome</keyword>
<gene>
    <name evidence="1" type="ORF">PGLA1383_LOCUS54393</name>
</gene>
<protein>
    <submittedName>
        <fullName evidence="1">Uncharacterized protein</fullName>
    </submittedName>
</protein>
<dbReference type="AlphaFoldDB" id="A0A813HPK8"/>
<dbReference type="Proteomes" id="UP000654075">
    <property type="component" value="Unassembled WGS sequence"/>
</dbReference>
<comment type="caution">
    <text evidence="1">The sequence shown here is derived from an EMBL/GenBank/DDBJ whole genome shotgun (WGS) entry which is preliminary data.</text>
</comment>
<evidence type="ECO:0000313" key="2">
    <source>
        <dbReference type="Proteomes" id="UP000654075"/>
    </source>
</evidence>
<name>A0A813HPK8_POLGL</name>